<protein>
    <submittedName>
        <fullName evidence="1">Uncharacterized protein</fullName>
    </submittedName>
</protein>
<reference evidence="2" key="1">
    <citation type="journal article" date="2023" name="G3 (Bethesda)">
        <title>Genome assembly and association tests identify interacting loci associated with vigor, precocity, and sex in interspecific pistachio rootstocks.</title>
        <authorList>
            <person name="Palmer W."/>
            <person name="Jacygrad E."/>
            <person name="Sagayaradj S."/>
            <person name="Cavanaugh K."/>
            <person name="Han R."/>
            <person name="Bertier L."/>
            <person name="Beede B."/>
            <person name="Kafkas S."/>
            <person name="Golino D."/>
            <person name="Preece J."/>
            <person name="Michelmore R."/>
        </authorList>
    </citation>
    <scope>NUCLEOTIDE SEQUENCE [LARGE SCALE GENOMIC DNA]</scope>
</reference>
<gene>
    <name evidence="1" type="ORF">Patl1_18308</name>
</gene>
<evidence type="ECO:0000313" key="2">
    <source>
        <dbReference type="Proteomes" id="UP001164250"/>
    </source>
</evidence>
<dbReference type="Proteomes" id="UP001164250">
    <property type="component" value="Chromosome 2"/>
</dbReference>
<keyword evidence="2" id="KW-1185">Reference proteome</keyword>
<sequence length="96" mass="10909">MTPNQLHIRRSDFTNDFIFGASTAAAQIEGSAKYGGKGTNIWDYYLQKYTEKINDGSNLDIAIDSYRRYKEDVKALKDLGIDSHKFSLSWARILPS</sequence>
<proteinExistence type="predicted"/>
<accession>A0ACC1BYI2</accession>
<name>A0ACC1BYI2_9ROSI</name>
<dbReference type="EMBL" id="CM047898">
    <property type="protein sequence ID" value="KAJ0104964.1"/>
    <property type="molecule type" value="Genomic_DNA"/>
</dbReference>
<organism evidence="1 2">
    <name type="scientific">Pistacia atlantica</name>
    <dbReference type="NCBI Taxonomy" id="434234"/>
    <lineage>
        <taxon>Eukaryota</taxon>
        <taxon>Viridiplantae</taxon>
        <taxon>Streptophyta</taxon>
        <taxon>Embryophyta</taxon>
        <taxon>Tracheophyta</taxon>
        <taxon>Spermatophyta</taxon>
        <taxon>Magnoliopsida</taxon>
        <taxon>eudicotyledons</taxon>
        <taxon>Gunneridae</taxon>
        <taxon>Pentapetalae</taxon>
        <taxon>rosids</taxon>
        <taxon>malvids</taxon>
        <taxon>Sapindales</taxon>
        <taxon>Anacardiaceae</taxon>
        <taxon>Pistacia</taxon>
    </lineage>
</organism>
<comment type="caution">
    <text evidence="1">The sequence shown here is derived from an EMBL/GenBank/DDBJ whole genome shotgun (WGS) entry which is preliminary data.</text>
</comment>
<evidence type="ECO:0000313" key="1">
    <source>
        <dbReference type="EMBL" id="KAJ0104964.1"/>
    </source>
</evidence>